<dbReference type="AlphaFoldDB" id="A0AAU8GAP4"/>
<dbReference type="EMBL" id="CP159307">
    <property type="protein sequence ID" value="XCH33141.1"/>
    <property type="molecule type" value="Genomic_DNA"/>
</dbReference>
<dbReference type="SUPFAM" id="SSF109854">
    <property type="entry name" value="DinB/YfiT-like putative metalloenzymes"/>
    <property type="match status" value="1"/>
</dbReference>
<dbReference type="RefSeq" id="WP_353714389.1">
    <property type="nucleotide sequence ID" value="NZ_CP159307.1"/>
</dbReference>
<dbReference type="InterPro" id="IPR034660">
    <property type="entry name" value="DinB/YfiT-like"/>
</dbReference>
<sequence length="152" mass="17535">MDTRTDLLVRLNQTALQLLEFSRSVADPDTPMYEGWTVKKTLGHILFWHESFARNVRDLADGVKPAPVSGAYSELNRRCFEELENVTFQEVLDRFKAANDVINRRIMDSKLVLIPYRVGSRSYSPEEHLEVVSKHILTHLKALKAAVKRRLK</sequence>
<reference evidence="1" key="1">
    <citation type="submission" date="2024-06" db="EMBL/GenBank/DDBJ databases">
        <title>A Novel Isolate, Dehalogenimonas sp. Strain 4OHTPN, Dechlorinates Aromatic 4 Hydroxy chlorothalonil by a Novel Reductive Dehalogenase.</title>
        <authorList>
            <person name="Liu G."/>
        </authorList>
    </citation>
    <scope>NUCLEOTIDE SEQUENCE</scope>
    <source>
        <strain evidence="1">4OHTPN</strain>
    </source>
</reference>
<protein>
    <recommendedName>
        <fullName evidence="2">DinB-like domain-containing protein</fullName>
    </recommendedName>
</protein>
<gene>
    <name evidence="1" type="ORF">ABV300_08315</name>
</gene>
<organism evidence="1">
    <name type="scientific">Dehalogenimonas sp. 4OHTPN</name>
    <dbReference type="NCBI Taxonomy" id="3166643"/>
    <lineage>
        <taxon>Bacteria</taxon>
        <taxon>Bacillati</taxon>
        <taxon>Chloroflexota</taxon>
        <taxon>Dehalococcoidia</taxon>
        <taxon>Dehalococcoidales</taxon>
        <taxon>Dehalococcoidaceae</taxon>
        <taxon>Dehalogenimonas</taxon>
    </lineage>
</organism>
<evidence type="ECO:0000313" key="1">
    <source>
        <dbReference type="EMBL" id="XCH33141.1"/>
    </source>
</evidence>
<name>A0AAU8GAP4_9CHLR</name>
<evidence type="ECO:0008006" key="2">
    <source>
        <dbReference type="Google" id="ProtNLM"/>
    </source>
</evidence>
<accession>A0AAU8GAP4</accession>
<dbReference type="Gene3D" id="1.20.120.450">
    <property type="entry name" value="dinb family like domain"/>
    <property type="match status" value="1"/>
</dbReference>
<proteinExistence type="predicted"/>